<dbReference type="GO" id="GO:0016758">
    <property type="term" value="F:hexosyltransferase activity"/>
    <property type="evidence" value="ECO:0007669"/>
    <property type="project" value="InterPro"/>
</dbReference>
<gene>
    <name evidence="9" type="ORF">J2I48_15775</name>
</gene>
<sequence>MLEFFKKPLFSDFRFIFGVIAALALFISIRTVFISQSNNYLIFYHTLDHLVEGTDLYAKYPAEYEDRNHYAPSFGALFSPIFALPYSVGLFVWHFLFAAVWVYAIYRLPLTHRQKVVCYWFCLHELFTALANSQTNPLITAIPIFTFLSFEKRQPLWAAFFLILGFNIKIYSLVGGALFLLYPQKGKFLLSMIGWAVVMALFPLLFTTPSSLLWQYQNWLTELLNKNDVDKWVNTSTHRLVHQTISPDISGSVIIGVGVVIFCSVFVHVRHYGERWFRLLLLASVLIFQVIFNPVAESPAYIIAVTGVMIWWSVGPKTWYDRVLLISCFVFTVLSPSDLFPKTLRDEFVRPYVLKALPCVLIWFRLIYLVHTYTPERQSLQSA</sequence>
<evidence type="ECO:0000313" key="9">
    <source>
        <dbReference type="EMBL" id="MBO0932471.1"/>
    </source>
</evidence>
<dbReference type="RefSeq" id="WP_207336431.1">
    <property type="nucleotide sequence ID" value="NZ_JAFMYU010000012.1"/>
</dbReference>
<comment type="subcellular location">
    <subcellularLocation>
        <location evidence="1">Cell membrane</location>
        <topology evidence="1">Multi-pass membrane protein</topology>
    </subcellularLocation>
</comment>
<dbReference type="AlphaFoldDB" id="A0A939K0X9"/>
<evidence type="ECO:0000256" key="1">
    <source>
        <dbReference type="ARBA" id="ARBA00004651"/>
    </source>
</evidence>
<evidence type="ECO:0000256" key="6">
    <source>
        <dbReference type="ARBA" id="ARBA00023136"/>
    </source>
</evidence>
<keyword evidence="4 8" id="KW-0812">Transmembrane</keyword>
<dbReference type="EMBL" id="JAFMYU010000012">
    <property type="protein sequence ID" value="MBO0932471.1"/>
    <property type="molecule type" value="Genomic_DNA"/>
</dbReference>
<protein>
    <submittedName>
        <fullName evidence="9">DUF2029 domain-containing protein</fullName>
    </submittedName>
</protein>
<evidence type="ECO:0000313" key="10">
    <source>
        <dbReference type="Proteomes" id="UP000664795"/>
    </source>
</evidence>
<evidence type="ECO:0000256" key="7">
    <source>
        <dbReference type="ARBA" id="ARBA00024033"/>
    </source>
</evidence>
<feature type="transmembrane region" description="Helical" evidence="8">
    <location>
        <begin position="276"/>
        <end position="292"/>
    </location>
</feature>
<evidence type="ECO:0000256" key="4">
    <source>
        <dbReference type="ARBA" id="ARBA00022692"/>
    </source>
</evidence>
<name>A0A939K0X9_9BACT</name>
<comment type="caution">
    <text evidence="9">The sequence shown here is derived from an EMBL/GenBank/DDBJ whole genome shotgun (WGS) entry which is preliminary data.</text>
</comment>
<evidence type="ECO:0000256" key="8">
    <source>
        <dbReference type="SAM" id="Phobius"/>
    </source>
</evidence>
<reference evidence="9 10" key="1">
    <citation type="submission" date="2021-03" db="EMBL/GenBank/DDBJ databases">
        <title>Fibrella sp. HMF5036 genome sequencing and assembly.</title>
        <authorList>
            <person name="Kang H."/>
            <person name="Kim H."/>
            <person name="Bae S."/>
            <person name="Joh K."/>
        </authorList>
    </citation>
    <scope>NUCLEOTIDE SEQUENCE [LARGE SCALE GENOMIC DNA]</scope>
    <source>
        <strain evidence="9 10">HMF5036</strain>
    </source>
</reference>
<keyword evidence="2" id="KW-1003">Cell membrane</keyword>
<evidence type="ECO:0000256" key="5">
    <source>
        <dbReference type="ARBA" id="ARBA00022989"/>
    </source>
</evidence>
<keyword evidence="10" id="KW-1185">Reference proteome</keyword>
<keyword evidence="5 8" id="KW-1133">Transmembrane helix</keyword>
<feature type="transmembrane region" description="Helical" evidence="8">
    <location>
        <begin position="12"/>
        <end position="33"/>
    </location>
</feature>
<dbReference type="Pfam" id="PF09594">
    <property type="entry name" value="GT87"/>
    <property type="match status" value="1"/>
</dbReference>
<keyword evidence="3" id="KW-0808">Transferase</keyword>
<evidence type="ECO:0000256" key="3">
    <source>
        <dbReference type="ARBA" id="ARBA00022679"/>
    </source>
</evidence>
<feature type="transmembrane region" description="Helical" evidence="8">
    <location>
        <begin position="83"/>
        <end position="104"/>
    </location>
</feature>
<keyword evidence="6 8" id="KW-0472">Membrane</keyword>
<feature type="transmembrane region" description="Helical" evidence="8">
    <location>
        <begin position="352"/>
        <end position="370"/>
    </location>
</feature>
<proteinExistence type="inferred from homology"/>
<feature type="transmembrane region" description="Helical" evidence="8">
    <location>
        <begin position="249"/>
        <end position="269"/>
    </location>
</feature>
<dbReference type="InterPro" id="IPR018584">
    <property type="entry name" value="GT87"/>
</dbReference>
<dbReference type="Proteomes" id="UP000664795">
    <property type="component" value="Unassembled WGS sequence"/>
</dbReference>
<accession>A0A939K0X9</accession>
<dbReference type="GO" id="GO:0005886">
    <property type="term" value="C:plasma membrane"/>
    <property type="evidence" value="ECO:0007669"/>
    <property type="project" value="UniProtKB-SubCell"/>
</dbReference>
<feature type="transmembrane region" description="Helical" evidence="8">
    <location>
        <begin position="188"/>
        <end position="206"/>
    </location>
</feature>
<comment type="similarity">
    <text evidence="7">Belongs to the glycosyltransferase 87 family.</text>
</comment>
<feature type="transmembrane region" description="Helical" evidence="8">
    <location>
        <begin position="155"/>
        <end position="181"/>
    </location>
</feature>
<organism evidence="9 10">
    <name type="scientific">Fibrella aquatilis</name>
    <dbReference type="NCBI Taxonomy" id="2817059"/>
    <lineage>
        <taxon>Bacteria</taxon>
        <taxon>Pseudomonadati</taxon>
        <taxon>Bacteroidota</taxon>
        <taxon>Cytophagia</taxon>
        <taxon>Cytophagales</taxon>
        <taxon>Spirosomataceae</taxon>
        <taxon>Fibrella</taxon>
    </lineage>
</organism>
<evidence type="ECO:0000256" key="2">
    <source>
        <dbReference type="ARBA" id="ARBA00022475"/>
    </source>
</evidence>
<feature type="transmembrane region" description="Helical" evidence="8">
    <location>
        <begin position="298"/>
        <end position="315"/>
    </location>
</feature>